<dbReference type="InterPro" id="IPR004875">
    <property type="entry name" value="DDE_SF_endonuclease_dom"/>
</dbReference>
<evidence type="ECO:0000259" key="3">
    <source>
        <dbReference type="PROSITE" id="PS51253"/>
    </source>
</evidence>
<dbReference type="EMBL" id="LGTZ01001426">
    <property type="protein sequence ID" value="OJD21409.1"/>
    <property type="molecule type" value="Genomic_DNA"/>
</dbReference>
<gene>
    <name evidence="4" type="ORF">ACJ73_07252</name>
</gene>
<proteinExistence type="predicted"/>
<dbReference type="Proteomes" id="UP000242791">
    <property type="component" value="Unassembled WGS sequence"/>
</dbReference>
<protein>
    <recommendedName>
        <fullName evidence="3">HTH CENPB-type domain-containing protein</fullName>
    </recommendedName>
</protein>
<feature type="region of interest" description="Disordered" evidence="2">
    <location>
        <begin position="662"/>
        <end position="779"/>
    </location>
</feature>
<reference evidence="4 5" key="1">
    <citation type="submission" date="2015-08" db="EMBL/GenBank/DDBJ databases">
        <title>Emmonsia species relationships and genome sequence.</title>
        <authorList>
            <person name="Cuomo C.A."/>
            <person name="Schwartz I.S."/>
            <person name="Kenyon C."/>
            <person name="De Hoog G.S."/>
            <person name="Govender N.P."/>
            <person name="Botha A."/>
            <person name="Moreno L."/>
            <person name="De Vries M."/>
            <person name="Munoz J.F."/>
            <person name="Stielow J.B."/>
        </authorList>
    </citation>
    <scope>NUCLEOTIDE SEQUENCE [LARGE SCALE GENOMIC DNA]</scope>
    <source>
        <strain evidence="4 5">EI222</strain>
    </source>
</reference>
<dbReference type="Pfam" id="PF03221">
    <property type="entry name" value="HTH_Tnp_Tc5"/>
    <property type="match status" value="1"/>
</dbReference>
<organism evidence="4 5">
    <name type="scientific">Blastomyces percursus</name>
    <dbReference type="NCBI Taxonomy" id="1658174"/>
    <lineage>
        <taxon>Eukaryota</taxon>
        <taxon>Fungi</taxon>
        <taxon>Dikarya</taxon>
        <taxon>Ascomycota</taxon>
        <taxon>Pezizomycotina</taxon>
        <taxon>Eurotiomycetes</taxon>
        <taxon>Eurotiomycetidae</taxon>
        <taxon>Onygenales</taxon>
        <taxon>Ajellomycetaceae</taxon>
        <taxon>Blastomyces</taxon>
    </lineage>
</organism>
<accession>A0A1J9PYL0</accession>
<feature type="compositionally biased region" description="Polar residues" evidence="2">
    <location>
        <begin position="480"/>
        <end position="515"/>
    </location>
</feature>
<dbReference type="Pfam" id="PF03184">
    <property type="entry name" value="DDE_1"/>
    <property type="match status" value="1"/>
</dbReference>
<feature type="compositionally biased region" description="Basic and acidic residues" evidence="2">
    <location>
        <begin position="458"/>
        <end position="472"/>
    </location>
</feature>
<feature type="compositionally biased region" description="Polar residues" evidence="2">
    <location>
        <begin position="405"/>
        <end position="421"/>
    </location>
</feature>
<dbReference type="OrthoDB" id="5377012at2759"/>
<evidence type="ECO:0000313" key="4">
    <source>
        <dbReference type="EMBL" id="OJD21409.1"/>
    </source>
</evidence>
<name>A0A1J9PYL0_9EURO</name>
<dbReference type="PROSITE" id="PS51253">
    <property type="entry name" value="HTH_CENPB"/>
    <property type="match status" value="1"/>
</dbReference>
<dbReference type="AlphaFoldDB" id="A0A1J9PYL0"/>
<keyword evidence="5" id="KW-1185">Reference proteome</keyword>
<dbReference type="STRING" id="1658174.A0A1J9PYL0"/>
<dbReference type="VEuPathDB" id="FungiDB:ACJ73_07252"/>
<evidence type="ECO:0000256" key="1">
    <source>
        <dbReference type="ARBA" id="ARBA00023125"/>
    </source>
</evidence>
<keyword evidence="1" id="KW-0238">DNA-binding</keyword>
<dbReference type="GO" id="GO:0003677">
    <property type="term" value="F:DNA binding"/>
    <property type="evidence" value="ECO:0007669"/>
    <property type="project" value="UniProtKB-KW"/>
</dbReference>
<feature type="compositionally biased region" description="Polar residues" evidence="2">
    <location>
        <begin position="741"/>
        <end position="750"/>
    </location>
</feature>
<comment type="caution">
    <text evidence="4">The sequence shown here is derived from an EMBL/GenBank/DDBJ whole genome shotgun (WGS) entry which is preliminary data.</text>
</comment>
<evidence type="ECO:0000256" key="2">
    <source>
        <dbReference type="SAM" id="MobiDB-lite"/>
    </source>
</evidence>
<evidence type="ECO:0000313" key="5">
    <source>
        <dbReference type="Proteomes" id="UP000242791"/>
    </source>
</evidence>
<dbReference type="InterPro" id="IPR006600">
    <property type="entry name" value="HTH_CenpB_DNA-bd_dom"/>
</dbReference>
<feature type="region of interest" description="Disordered" evidence="2">
    <location>
        <begin position="405"/>
        <end position="537"/>
    </location>
</feature>
<feature type="domain" description="HTH CENPB-type" evidence="3">
    <location>
        <begin position="1"/>
        <end position="50"/>
    </location>
</feature>
<sequence length="798" mass="86184">MDEQGQPPRVAAVREMAILSLPVEEPTPPPTVSECWVRNFVKRHDELKSKFSRKYDHQLALCEDPKIIRGWFRLVRNTIAKYGILEDDIYNFDETGFQMGVIGTARVITGSERAGIPRLYSLEIENGIEAMLQLNLINSVLRIRSLLSTYHPHSSHLLQPLDVGCFSPLKTTYGRQNQMRLGINYIDKEEFLALYPAAQAQALTESNIKSSFRAAGLVPYDPEQTEKVMTSGYIKRRTQSPPSPTNRSLSQLVKGCQMAMHSAAILAAENRELKAANAKQKRKRERGRTYVAKESALRVEEGLGRVQSVNEWERGVVEAVESQPQKHAAPRCSNGFKLQAKEYGARSGVGTGHMLGHGGKRAQSPFPSAISYMILMASTEVSPRPHDRHGRRRPFANWMKRLTSLKNSGSHPSSSNKQNGALGTPKGKKVNNIKNNPYPLLGNVNNMGNGHLSFSEPTSDRPGHHPRSERSLSEPGLEQRASTVGTKSAAPTLSTNADTTVSDTANSKPGTTVTTGWAVGSQGGGEGSTFSSPAPSVRSLTTTLTTVQSTAPSNQVHAAIFGHNTSYSHNQQTSVQFSHQFHMSPATAVPVHLSPHPTTYNSATANNLLTDNASVLTLASSSKRRRRNSLDTNASVRALAPSSIFSGSRESLPLSVLSGNMGNIGGPGGEPSNSSITNVQGAPNRPGLANAERGNVYYSGPTAGERTSYQPSWPHLGDTSSVTSSHNSHHQRNDSAADSVGGNTIGNSSIPGLPGRASRRNSGWGEVPSTDDSENEVQATRTDELNVNMVGNGKAKAN</sequence>